<feature type="compositionally biased region" description="Basic and acidic residues" evidence="6">
    <location>
        <begin position="68"/>
        <end position="80"/>
    </location>
</feature>
<feature type="transmembrane region" description="Helical" evidence="7">
    <location>
        <begin position="209"/>
        <end position="234"/>
    </location>
</feature>
<accession>A0A9P7N6R2</accession>
<evidence type="ECO:0000256" key="7">
    <source>
        <dbReference type="SAM" id="Phobius"/>
    </source>
</evidence>
<comment type="caution">
    <text evidence="8">The sequence shown here is derived from an EMBL/GenBank/DDBJ whole genome shotgun (WGS) entry which is preliminary data.</text>
</comment>
<evidence type="ECO:0000313" key="9">
    <source>
        <dbReference type="Proteomes" id="UP000748025"/>
    </source>
</evidence>
<dbReference type="Proteomes" id="UP000748025">
    <property type="component" value="Unassembled WGS sequence"/>
</dbReference>
<dbReference type="GO" id="GO:0005384">
    <property type="term" value="F:manganese ion transmembrane transporter activity"/>
    <property type="evidence" value="ECO:0007669"/>
    <property type="project" value="InterPro"/>
</dbReference>
<proteinExistence type="inferred from homology"/>
<name>A0A9P7N6R2_9HYPO</name>
<dbReference type="Pfam" id="PF01988">
    <property type="entry name" value="VIT1"/>
    <property type="match status" value="1"/>
</dbReference>
<keyword evidence="5 7" id="KW-0472">Membrane</keyword>
<protein>
    <submittedName>
        <fullName evidence="8">Uncharacterized protein</fullName>
    </submittedName>
</protein>
<feature type="compositionally biased region" description="Low complexity" evidence="6">
    <location>
        <begin position="108"/>
        <end position="121"/>
    </location>
</feature>
<dbReference type="GO" id="GO:0030026">
    <property type="term" value="P:intracellular manganese ion homeostasis"/>
    <property type="evidence" value="ECO:0007669"/>
    <property type="project" value="InterPro"/>
</dbReference>
<evidence type="ECO:0000256" key="2">
    <source>
        <dbReference type="ARBA" id="ARBA00007049"/>
    </source>
</evidence>
<evidence type="ECO:0000256" key="3">
    <source>
        <dbReference type="ARBA" id="ARBA00022692"/>
    </source>
</evidence>
<keyword evidence="3 7" id="KW-0812">Transmembrane</keyword>
<dbReference type="OrthoDB" id="73465at2759"/>
<reference evidence="8" key="1">
    <citation type="journal article" date="2020" name="bioRxiv">
        <title>Whole genome comparisons of ergot fungi reveals the divergence and evolution of species within the genus Claviceps are the result of varying mechanisms driving genome evolution and host range expansion.</title>
        <authorList>
            <person name="Wyka S.A."/>
            <person name="Mondo S.J."/>
            <person name="Liu M."/>
            <person name="Dettman J."/>
            <person name="Nalam V."/>
            <person name="Broders K.D."/>
        </authorList>
    </citation>
    <scope>NUCLEOTIDE SEQUENCE</scope>
    <source>
        <strain evidence="8">CCC 602</strain>
    </source>
</reference>
<dbReference type="GO" id="GO:0012505">
    <property type="term" value="C:endomembrane system"/>
    <property type="evidence" value="ECO:0007669"/>
    <property type="project" value="UniProtKB-SubCell"/>
</dbReference>
<sequence length="302" mass="31886">MPKSPSLTRFLSDFTLGFSDGLTVPFALTAGLSSLGQTDTVVSAGLAEVCAGSISMGIGGYLSARDEVPRPCVRDGRDGRYSAGDDEDDEEEEKRDMLRRRDSGECVSSYSSSGSSSGSSSRESIHPHVNQESQARHARQEAIIQRHLEPLLLPDQTTLEILTLLRNRPDGIQGAALRVQKLDCLRDAGPATPAGMVIVSKNANLLPTWPVVSGLSISLGYIVGGIIPLLPYLFAATVGGGLQWSTAVCLLSLLAFGLGKSWLLGGEKSSWRTSLWEGGQMLVLGGFAAGAAVLCVNLLGRA</sequence>
<dbReference type="AlphaFoldDB" id="A0A9P7N6R2"/>
<evidence type="ECO:0000256" key="6">
    <source>
        <dbReference type="SAM" id="MobiDB-lite"/>
    </source>
</evidence>
<evidence type="ECO:0000256" key="4">
    <source>
        <dbReference type="ARBA" id="ARBA00022989"/>
    </source>
</evidence>
<feature type="compositionally biased region" description="Basic and acidic residues" evidence="6">
    <location>
        <begin position="94"/>
        <end position="104"/>
    </location>
</feature>
<dbReference type="EMBL" id="SRPW01001969">
    <property type="protein sequence ID" value="KAG5997301.1"/>
    <property type="molecule type" value="Genomic_DNA"/>
</dbReference>
<feature type="compositionally biased region" description="Acidic residues" evidence="6">
    <location>
        <begin position="84"/>
        <end position="93"/>
    </location>
</feature>
<comment type="subcellular location">
    <subcellularLocation>
        <location evidence="1">Endomembrane system</location>
        <topology evidence="1">Multi-pass membrane protein</topology>
    </subcellularLocation>
</comment>
<feature type="transmembrane region" description="Helical" evidence="7">
    <location>
        <begin position="241"/>
        <end position="259"/>
    </location>
</feature>
<keyword evidence="4 7" id="KW-1133">Transmembrane helix</keyword>
<organism evidence="8 9">
    <name type="scientific">Claviceps pusilla</name>
    <dbReference type="NCBI Taxonomy" id="123648"/>
    <lineage>
        <taxon>Eukaryota</taxon>
        <taxon>Fungi</taxon>
        <taxon>Dikarya</taxon>
        <taxon>Ascomycota</taxon>
        <taxon>Pezizomycotina</taxon>
        <taxon>Sordariomycetes</taxon>
        <taxon>Hypocreomycetidae</taxon>
        <taxon>Hypocreales</taxon>
        <taxon>Clavicipitaceae</taxon>
        <taxon>Claviceps</taxon>
    </lineage>
</organism>
<feature type="region of interest" description="Disordered" evidence="6">
    <location>
        <begin position="68"/>
        <end position="138"/>
    </location>
</feature>
<dbReference type="PANTHER" id="PTHR31851">
    <property type="entry name" value="FE(2+)/MN(2+) TRANSPORTER PCL1"/>
    <property type="match status" value="1"/>
</dbReference>
<evidence type="ECO:0000256" key="1">
    <source>
        <dbReference type="ARBA" id="ARBA00004127"/>
    </source>
</evidence>
<keyword evidence="9" id="KW-1185">Reference proteome</keyword>
<evidence type="ECO:0000256" key="5">
    <source>
        <dbReference type="ARBA" id="ARBA00023136"/>
    </source>
</evidence>
<evidence type="ECO:0000313" key="8">
    <source>
        <dbReference type="EMBL" id="KAG5997301.1"/>
    </source>
</evidence>
<feature type="transmembrane region" description="Helical" evidence="7">
    <location>
        <begin position="279"/>
        <end position="299"/>
    </location>
</feature>
<gene>
    <name evidence="8" type="ORF">E4U43_002679</name>
</gene>
<dbReference type="InterPro" id="IPR008217">
    <property type="entry name" value="Ccc1_fam"/>
</dbReference>
<comment type="similarity">
    <text evidence="2">Belongs to the CCC1 family.</text>
</comment>